<dbReference type="AlphaFoldDB" id="A0A1I2DNH3"/>
<comment type="similarity">
    <text evidence="1 5">Belongs to the MreC family.</text>
</comment>
<comment type="function">
    <text evidence="5">Involved in formation and maintenance of cell shape.</text>
</comment>
<dbReference type="InterPro" id="IPR042177">
    <property type="entry name" value="Cell/Rod_1"/>
</dbReference>
<evidence type="ECO:0000313" key="9">
    <source>
        <dbReference type="EMBL" id="SFE81921.1"/>
    </source>
</evidence>
<feature type="region of interest" description="Disordered" evidence="7">
    <location>
        <begin position="271"/>
        <end position="292"/>
    </location>
</feature>
<evidence type="ECO:0000256" key="2">
    <source>
        <dbReference type="ARBA" id="ARBA00013855"/>
    </source>
</evidence>
<evidence type="ECO:0000256" key="7">
    <source>
        <dbReference type="SAM" id="MobiDB-lite"/>
    </source>
</evidence>
<evidence type="ECO:0000256" key="1">
    <source>
        <dbReference type="ARBA" id="ARBA00009369"/>
    </source>
</evidence>
<accession>A0A1I2DNH3</accession>
<proteinExistence type="inferred from homology"/>
<dbReference type="EMBL" id="FOMX01000020">
    <property type="protein sequence ID" value="SFE81921.1"/>
    <property type="molecule type" value="Genomic_DNA"/>
</dbReference>
<evidence type="ECO:0000256" key="4">
    <source>
        <dbReference type="ARBA" id="ARBA00032089"/>
    </source>
</evidence>
<name>A0A1I2DNH3_9BACT</name>
<dbReference type="GO" id="GO:0008360">
    <property type="term" value="P:regulation of cell shape"/>
    <property type="evidence" value="ECO:0007669"/>
    <property type="project" value="UniProtKB-KW"/>
</dbReference>
<dbReference type="Proteomes" id="UP000199400">
    <property type="component" value="Unassembled WGS sequence"/>
</dbReference>
<dbReference type="PIRSF" id="PIRSF038471">
    <property type="entry name" value="MreC"/>
    <property type="match status" value="1"/>
</dbReference>
<protein>
    <recommendedName>
        <fullName evidence="2 5">Cell shape-determining protein MreC</fullName>
    </recommendedName>
    <alternativeName>
        <fullName evidence="4 5">Cell shape protein MreC</fullName>
    </alternativeName>
</protein>
<dbReference type="Gene3D" id="2.40.10.340">
    <property type="entry name" value="Rod shape-determining protein MreC, domain 1"/>
    <property type="match status" value="1"/>
</dbReference>
<organism evidence="9 10">
    <name type="scientific">Nannocystis exedens</name>
    <dbReference type="NCBI Taxonomy" id="54"/>
    <lineage>
        <taxon>Bacteria</taxon>
        <taxon>Pseudomonadati</taxon>
        <taxon>Myxococcota</taxon>
        <taxon>Polyangia</taxon>
        <taxon>Nannocystales</taxon>
        <taxon>Nannocystaceae</taxon>
        <taxon>Nannocystis</taxon>
    </lineage>
</organism>
<dbReference type="GO" id="GO:0005886">
    <property type="term" value="C:plasma membrane"/>
    <property type="evidence" value="ECO:0007669"/>
    <property type="project" value="TreeGrafter"/>
</dbReference>
<dbReference type="NCBIfam" id="TIGR00219">
    <property type="entry name" value="mreC"/>
    <property type="match status" value="1"/>
</dbReference>
<keyword evidence="10" id="KW-1185">Reference proteome</keyword>
<dbReference type="PANTHER" id="PTHR34138">
    <property type="entry name" value="CELL SHAPE-DETERMINING PROTEIN MREC"/>
    <property type="match status" value="1"/>
</dbReference>
<feature type="domain" description="Rod shape-determining protein MreC beta-barrel core" evidence="8">
    <location>
        <begin position="128"/>
        <end position="266"/>
    </location>
</feature>
<evidence type="ECO:0000256" key="6">
    <source>
        <dbReference type="SAM" id="Coils"/>
    </source>
</evidence>
<gene>
    <name evidence="9" type="ORF">SAMN02745121_05631</name>
</gene>
<dbReference type="PANTHER" id="PTHR34138:SF1">
    <property type="entry name" value="CELL SHAPE-DETERMINING PROTEIN MREC"/>
    <property type="match status" value="1"/>
</dbReference>
<evidence type="ECO:0000313" key="10">
    <source>
        <dbReference type="Proteomes" id="UP000199400"/>
    </source>
</evidence>
<dbReference type="Pfam" id="PF04085">
    <property type="entry name" value="MreC"/>
    <property type="match status" value="1"/>
</dbReference>
<keyword evidence="3 5" id="KW-0133">Cell shape</keyword>
<reference evidence="10" key="1">
    <citation type="submission" date="2016-10" db="EMBL/GenBank/DDBJ databases">
        <authorList>
            <person name="Varghese N."/>
            <person name="Submissions S."/>
        </authorList>
    </citation>
    <scope>NUCLEOTIDE SEQUENCE [LARGE SCALE GENOMIC DNA]</scope>
    <source>
        <strain evidence="10">ATCC 25963</strain>
    </source>
</reference>
<dbReference type="InterPro" id="IPR007221">
    <property type="entry name" value="MreC"/>
</dbReference>
<dbReference type="RefSeq" id="WP_100793237.1">
    <property type="nucleotide sequence ID" value="NZ_FOMX01000020.1"/>
</dbReference>
<sequence length="292" mass="31428">MAGLRSAKNAVLVAVLLGIPALLLRSSLQDPRALSGFDRMVVKVGAPLEAGISYAAGNAGRFFERWLLQARLQDDNEALAAENRKLRLDLRSLQQVEEENRELRRSLQMRDKVAEDMIAAEVAGVEQSPFFRVVKLRLDRGDRVVRPGMAVIADAGVVGRIDRAADDHSEVMLITDPRSKVAVEIASTRAPGILEGIGEDRCVVHVAADLGVSVGDLVQTSGVDELFPRGQPVGQVVRVDDVVGAQQRVHVVPAVRFDRLDMVWVVLASAPAPDPEGSSRPPAAAHGLGPLQ</sequence>
<evidence type="ECO:0000256" key="5">
    <source>
        <dbReference type="PIRNR" id="PIRNR038471"/>
    </source>
</evidence>
<dbReference type="Gene3D" id="2.40.10.350">
    <property type="entry name" value="Rod shape-determining protein MreC, domain 2"/>
    <property type="match status" value="1"/>
</dbReference>
<dbReference type="InterPro" id="IPR042175">
    <property type="entry name" value="Cell/Rod_MreC_2"/>
</dbReference>
<dbReference type="InterPro" id="IPR055342">
    <property type="entry name" value="MreC_beta-barrel_core"/>
</dbReference>
<keyword evidence="6" id="KW-0175">Coiled coil</keyword>
<dbReference type="STRING" id="54.SAMN02745121_05631"/>
<evidence type="ECO:0000259" key="8">
    <source>
        <dbReference type="Pfam" id="PF04085"/>
    </source>
</evidence>
<evidence type="ECO:0000256" key="3">
    <source>
        <dbReference type="ARBA" id="ARBA00022960"/>
    </source>
</evidence>
<feature type="coiled-coil region" evidence="6">
    <location>
        <begin position="69"/>
        <end position="113"/>
    </location>
</feature>